<proteinExistence type="predicted"/>
<organism evidence="1 2">
    <name type="scientific">Dermacentor silvarum</name>
    <name type="common">Tick</name>
    <dbReference type="NCBI Taxonomy" id="543639"/>
    <lineage>
        <taxon>Eukaryota</taxon>
        <taxon>Metazoa</taxon>
        <taxon>Ecdysozoa</taxon>
        <taxon>Arthropoda</taxon>
        <taxon>Chelicerata</taxon>
        <taxon>Arachnida</taxon>
        <taxon>Acari</taxon>
        <taxon>Parasitiformes</taxon>
        <taxon>Ixodida</taxon>
        <taxon>Ixodoidea</taxon>
        <taxon>Ixodidae</taxon>
        <taxon>Rhipicephalinae</taxon>
        <taxon>Dermacentor</taxon>
    </lineage>
</organism>
<reference evidence="1" key="1">
    <citation type="submission" date="2020-05" db="EMBL/GenBank/DDBJ databases">
        <title>Large-scale comparative analyses of tick genomes elucidate their genetic diversity and vector capacities.</title>
        <authorList>
            <person name="Jia N."/>
            <person name="Wang J."/>
            <person name="Shi W."/>
            <person name="Du L."/>
            <person name="Sun Y."/>
            <person name="Zhan W."/>
            <person name="Jiang J."/>
            <person name="Wang Q."/>
            <person name="Zhang B."/>
            <person name="Ji P."/>
            <person name="Sakyi L.B."/>
            <person name="Cui X."/>
            <person name="Yuan T."/>
            <person name="Jiang B."/>
            <person name="Yang W."/>
            <person name="Lam T.T.-Y."/>
            <person name="Chang Q."/>
            <person name="Ding S."/>
            <person name="Wang X."/>
            <person name="Zhu J."/>
            <person name="Ruan X."/>
            <person name="Zhao L."/>
            <person name="Wei J."/>
            <person name="Que T."/>
            <person name="Du C."/>
            <person name="Cheng J."/>
            <person name="Dai P."/>
            <person name="Han X."/>
            <person name="Huang E."/>
            <person name="Gao Y."/>
            <person name="Liu J."/>
            <person name="Shao H."/>
            <person name="Ye R."/>
            <person name="Li L."/>
            <person name="Wei W."/>
            <person name="Wang X."/>
            <person name="Wang C."/>
            <person name="Yang T."/>
            <person name="Huo Q."/>
            <person name="Li W."/>
            <person name="Guo W."/>
            <person name="Chen H."/>
            <person name="Zhou L."/>
            <person name="Ni X."/>
            <person name="Tian J."/>
            <person name="Zhou Y."/>
            <person name="Sheng Y."/>
            <person name="Liu T."/>
            <person name="Pan Y."/>
            <person name="Xia L."/>
            <person name="Li J."/>
            <person name="Zhao F."/>
            <person name="Cao W."/>
        </authorList>
    </citation>
    <scope>NUCLEOTIDE SEQUENCE</scope>
    <source>
        <strain evidence="1">Dsil-2018</strain>
    </source>
</reference>
<dbReference type="Proteomes" id="UP000821865">
    <property type="component" value="Chromosome 6"/>
</dbReference>
<sequence length="433" mass="46967">MTASDILEVLKDTSLHVRMPTEHVTSSRHEVPTDATRTTGSTQSLTPNSPASQDVEHHDATNVPTQCSLNAEPSMAQILAALINTQVQLANALARGPPTTNPIHMHSLHERHFACNSNLRWGTPRKCSAMDCASGADGDARSVVFFAHAGERSEPTDGISQGLGIALTARATRPGRSGSTLSHTVQAEAHDAGVSQAAVITAPPEQGHHRVHVLEKRHTRQGAVLMPLRISPILSGINDNTWANPLPAQLCGSVTELIDRAALLDARRQLNVRAQNKRGRPPPSEAYREQRSDERCRSANDPTTPVPMQDTRRNDTRPPRPRTNYARSCFNCSDIGHLSHDCDKLKTPVTILANETRATRESKNSGTSALSDDIPTHTWISCEEIQVLNRNVRPTRSVTLDVAVGTTKVCLGGVVITELPSAIGLILGSDWRR</sequence>
<protein>
    <submittedName>
        <fullName evidence="1">Uncharacterized protein</fullName>
    </submittedName>
</protein>
<accession>A0ACB8CJF5</accession>
<dbReference type="EMBL" id="CM023475">
    <property type="protein sequence ID" value="KAH7945088.1"/>
    <property type="molecule type" value="Genomic_DNA"/>
</dbReference>
<evidence type="ECO:0000313" key="2">
    <source>
        <dbReference type="Proteomes" id="UP000821865"/>
    </source>
</evidence>
<name>A0ACB8CJF5_DERSI</name>
<gene>
    <name evidence="1" type="ORF">HPB49_006473</name>
</gene>
<keyword evidence="2" id="KW-1185">Reference proteome</keyword>
<comment type="caution">
    <text evidence="1">The sequence shown here is derived from an EMBL/GenBank/DDBJ whole genome shotgun (WGS) entry which is preliminary data.</text>
</comment>
<evidence type="ECO:0000313" key="1">
    <source>
        <dbReference type="EMBL" id="KAH7945088.1"/>
    </source>
</evidence>